<dbReference type="AlphaFoldDB" id="A0A5C6DKV6"/>
<accession>A0A5C6DKV6</accession>
<sequence>MSLMKWNVVRGDHVIPIVPRLINTLNTDMRDGRWLHPMR</sequence>
<protein>
    <submittedName>
        <fullName evidence="1">Uncharacterized protein</fullName>
    </submittedName>
</protein>
<evidence type="ECO:0000313" key="1">
    <source>
        <dbReference type="EMBL" id="TWU36734.1"/>
    </source>
</evidence>
<dbReference type="EMBL" id="SJPY01000008">
    <property type="protein sequence ID" value="TWU36734.1"/>
    <property type="molecule type" value="Genomic_DNA"/>
</dbReference>
<organism evidence="1 2">
    <name type="scientific">Novipirellula aureliae</name>
    <dbReference type="NCBI Taxonomy" id="2527966"/>
    <lineage>
        <taxon>Bacteria</taxon>
        <taxon>Pseudomonadati</taxon>
        <taxon>Planctomycetota</taxon>
        <taxon>Planctomycetia</taxon>
        <taxon>Pirellulales</taxon>
        <taxon>Pirellulaceae</taxon>
        <taxon>Novipirellula</taxon>
    </lineage>
</organism>
<dbReference type="Proteomes" id="UP000315471">
    <property type="component" value="Unassembled WGS sequence"/>
</dbReference>
<proteinExistence type="predicted"/>
<reference evidence="1 2" key="1">
    <citation type="submission" date="2019-02" db="EMBL/GenBank/DDBJ databases">
        <title>Deep-cultivation of Planctomycetes and their phenomic and genomic characterization uncovers novel biology.</title>
        <authorList>
            <person name="Wiegand S."/>
            <person name="Jogler M."/>
            <person name="Boedeker C."/>
            <person name="Pinto D."/>
            <person name="Vollmers J."/>
            <person name="Rivas-Marin E."/>
            <person name="Kohn T."/>
            <person name="Peeters S.H."/>
            <person name="Heuer A."/>
            <person name="Rast P."/>
            <person name="Oberbeckmann S."/>
            <person name="Bunk B."/>
            <person name="Jeske O."/>
            <person name="Meyerdierks A."/>
            <person name="Storesund J.E."/>
            <person name="Kallscheuer N."/>
            <person name="Luecker S."/>
            <person name="Lage O.M."/>
            <person name="Pohl T."/>
            <person name="Merkel B.J."/>
            <person name="Hornburger P."/>
            <person name="Mueller R.-W."/>
            <person name="Bruemmer F."/>
            <person name="Labrenz M."/>
            <person name="Spormann A.M."/>
            <person name="Op Den Camp H."/>
            <person name="Overmann J."/>
            <person name="Amann R."/>
            <person name="Jetten M.S.M."/>
            <person name="Mascher T."/>
            <person name="Medema M.H."/>
            <person name="Devos D.P."/>
            <person name="Kaster A.-K."/>
            <person name="Ovreas L."/>
            <person name="Rohde M."/>
            <person name="Galperin M.Y."/>
            <person name="Jogler C."/>
        </authorList>
    </citation>
    <scope>NUCLEOTIDE SEQUENCE [LARGE SCALE GENOMIC DNA]</scope>
    <source>
        <strain evidence="1 2">Q31b</strain>
    </source>
</reference>
<evidence type="ECO:0000313" key="2">
    <source>
        <dbReference type="Proteomes" id="UP000315471"/>
    </source>
</evidence>
<keyword evidence="2" id="KW-1185">Reference proteome</keyword>
<name>A0A5C6DKV6_9BACT</name>
<comment type="caution">
    <text evidence="1">The sequence shown here is derived from an EMBL/GenBank/DDBJ whole genome shotgun (WGS) entry which is preliminary data.</text>
</comment>
<gene>
    <name evidence="1" type="ORF">Q31b_50160</name>
</gene>